<dbReference type="Gene3D" id="3.30.420.10">
    <property type="entry name" value="Ribonuclease H-like superfamily/Ribonuclease H"/>
    <property type="match status" value="1"/>
</dbReference>
<evidence type="ECO:0000259" key="1">
    <source>
        <dbReference type="PROSITE" id="PS50994"/>
    </source>
</evidence>
<dbReference type="EnsemblMetazoa" id="Aqu2.1.44388_001">
    <property type="protein sequence ID" value="Aqu2.1.44388_001"/>
    <property type="gene ID" value="Aqu2.1.44388"/>
</dbReference>
<dbReference type="InterPro" id="IPR050951">
    <property type="entry name" value="Retrovirus_Pol_polyprotein"/>
</dbReference>
<dbReference type="InterPro" id="IPR001584">
    <property type="entry name" value="Integrase_cat-core"/>
</dbReference>
<dbReference type="PANTHER" id="PTHR37984">
    <property type="entry name" value="PROTEIN CBG26694"/>
    <property type="match status" value="1"/>
</dbReference>
<dbReference type="AlphaFoldDB" id="A0A1X7VW93"/>
<organism evidence="2">
    <name type="scientific">Amphimedon queenslandica</name>
    <name type="common">Sponge</name>
    <dbReference type="NCBI Taxonomy" id="400682"/>
    <lineage>
        <taxon>Eukaryota</taxon>
        <taxon>Metazoa</taxon>
        <taxon>Porifera</taxon>
        <taxon>Demospongiae</taxon>
        <taxon>Heteroscleromorpha</taxon>
        <taxon>Haplosclerida</taxon>
        <taxon>Niphatidae</taxon>
        <taxon>Amphimedon</taxon>
    </lineage>
</organism>
<dbReference type="PROSITE" id="PS50994">
    <property type="entry name" value="INTEGRASE"/>
    <property type="match status" value="1"/>
</dbReference>
<proteinExistence type="predicted"/>
<evidence type="ECO:0000313" key="2">
    <source>
        <dbReference type="EnsemblMetazoa" id="Aqu2.1.44388_001"/>
    </source>
</evidence>
<dbReference type="GO" id="GO:0015074">
    <property type="term" value="P:DNA integration"/>
    <property type="evidence" value="ECO:0007669"/>
    <property type="project" value="InterPro"/>
</dbReference>
<feature type="domain" description="Integrase catalytic" evidence="1">
    <location>
        <begin position="21"/>
        <end position="107"/>
    </location>
</feature>
<name>A0A1X7VW93_AMPQE</name>
<dbReference type="PANTHER" id="PTHR37984:SF5">
    <property type="entry name" value="PROTEIN NYNRIN-LIKE"/>
    <property type="match status" value="1"/>
</dbReference>
<accession>A0A1X7VW93</accession>
<dbReference type="GO" id="GO:0003676">
    <property type="term" value="F:nucleic acid binding"/>
    <property type="evidence" value="ECO:0007669"/>
    <property type="project" value="InterPro"/>
</dbReference>
<dbReference type="InParanoid" id="A0A1X7VW93"/>
<dbReference type="SUPFAM" id="SSF53098">
    <property type="entry name" value="Ribonuclease H-like"/>
    <property type="match status" value="1"/>
</dbReference>
<dbReference type="InterPro" id="IPR012337">
    <property type="entry name" value="RNaseH-like_sf"/>
</dbReference>
<reference evidence="2" key="1">
    <citation type="submission" date="2017-05" db="UniProtKB">
        <authorList>
            <consortium name="EnsemblMetazoa"/>
        </authorList>
    </citation>
    <scope>IDENTIFICATION</scope>
</reference>
<sequence length="107" mass="11949">MESLMSPLSKVKVHKHIVIPVCYFPSSNTWFDNIHIDIVGPLSLSYGLTYLLTCIDRFTEWPEAFPIPDISALTIAHGLEAGWISCFGVPCTVTTDRGSQFESFLLN</sequence>
<protein>
    <recommendedName>
        <fullName evidence="1">Integrase catalytic domain-containing protein</fullName>
    </recommendedName>
</protein>
<dbReference type="InterPro" id="IPR036397">
    <property type="entry name" value="RNaseH_sf"/>
</dbReference>